<dbReference type="PANTHER" id="PTHR32294">
    <property type="entry name" value="DNA POLYMERASE III SUBUNIT ALPHA"/>
    <property type="match status" value="1"/>
</dbReference>
<dbReference type="CDD" id="cd07431">
    <property type="entry name" value="PHP_PolIIIA"/>
    <property type="match status" value="1"/>
</dbReference>
<evidence type="ECO:0000256" key="3">
    <source>
        <dbReference type="ARBA" id="ARBA00022695"/>
    </source>
</evidence>
<keyword evidence="9" id="KW-1185">Reference proteome</keyword>
<dbReference type="GO" id="GO:0008408">
    <property type="term" value="F:3'-5' exonuclease activity"/>
    <property type="evidence" value="ECO:0007669"/>
    <property type="project" value="InterPro"/>
</dbReference>
<evidence type="ECO:0000256" key="4">
    <source>
        <dbReference type="ARBA" id="ARBA00022705"/>
    </source>
</evidence>
<dbReference type="NCBIfam" id="TIGR00594">
    <property type="entry name" value="polc"/>
    <property type="match status" value="1"/>
</dbReference>
<dbReference type="InterPro" id="IPR029460">
    <property type="entry name" value="DNAPol_HHH"/>
</dbReference>
<organism evidence="8 9">
    <name type="scientific">Mycoplasma mobile (strain ATCC 43663 / 163K / NCTC 11711)</name>
    <name type="common">Mesomycoplasma mobile</name>
    <dbReference type="NCBI Taxonomy" id="267748"/>
    <lineage>
        <taxon>Bacteria</taxon>
        <taxon>Bacillati</taxon>
        <taxon>Mycoplasmatota</taxon>
        <taxon>Mycoplasmoidales</taxon>
        <taxon>Metamycoplasmataceae</taxon>
        <taxon>Mesomycoplasma</taxon>
    </lineage>
</organism>
<dbReference type="GO" id="GO:0006260">
    <property type="term" value="P:DNA replication"/>
    <property type="evidence" value="ECO:0007669"/>
    <property type="project" value="UniProtKB-KW"/>
</dbReference>
<gene>
    <name evidence="8" type="primary">dnaE</name>
    <name evidence="8" type="ordered locus">MMOB4870</name>
</gene>
<dbReference type="Pfam" id="PF07733">
    <property type="entry name" value="DNA_pol3_alpha"/>
    <property type="match status" value="1"/>
</dbReference>
<dbReference type="InterPro" id="IPR004013">
    <property type="entry name" value="PHP_dom"/>
</dbReference>
<evidence type="ECO:0000256" key="5">
    <source>
        <dbReference type="ARBA" id="ARBA00022932"/>
    </source>
</evidence>
<dbReference type="HOGENOM" id="CLU_001600_0_1_14"/>
<keyword evidence="4" id="KW-0235">DNA replication</keyword>
<dbReference type="SMART" id="SM00481">
    <property type="entry name" value="POLIIIAc"/>
    <property type="match status" value="1"/>
</dbReference>
<dbReference type="KEGG" id="mmo:MMOB4870"/>
<dbReference type="AlphaFoldDB" id="Q6KHF7"/>
<dbReference type="InterPro" id="IPR004805">
    <property type="entry name" value="DnaE2/DnaE/PolC"/>
</dbReference>
<keyword evidence="2 8" id="KW-0808">Transferase</keyword>
<dbReference type="Pfam" id="PF02811">
    <property type="entry name" value="PHP"/>
    <property type="match status" value="1"/>
</dbReference>
<evidence type="ECO:0000256" key="6">
    <source>
        <dbReference type="ARBA" id="ARBA00049244"/>
    </source>
</evidence>
<dbReference type="OrthoDB" id="9803237at2"/>
<evidence type="ECO:0000313" key="9">
    <source>
        <dbReference type="Proteomes" id="UP000009072"/>
    </source>
</evidence>
<name>Q6KHF7_MYCM1</name>
<evidence type="ECO:0000313" key="8">
    <source>
        <dbReference type="EMBL" id="AAT27973.1"/>
    </source>
</evidence>
<dbReference type="InterPro" id="IPR040982">
    <property type="entry name" value="DNA_pol3_finger"/>
</dbReference>
<accession>Q6KHF7</accession>
<dbReference type="STRING" id="267748.MMOB4870"/>
<dbReference type="RefSeq" id="WP_011265007.1">
    <property type="nucleotide sequence ID" value="NC_006908.1"/>
</dbReference>
<protein>
    <recommendedName>
        <fullName evidence="1">DNA-directed DNA polymerase</fullName>
        <ecNumber evidence="1">2.7.7.7</ecNumber>
    </recommendedName>
</protein>
<dbReference type="Gene3D" id="3.20.20.140">
    <property type="entry name" value="Metal-dependent hydrolases"/>
    <property type="match status" value="1"/>
</dbReference>
<evidence type="ECO:0000259" key="7">
    <source>
        <dbReference type="SMART" id="SM00481"/>
    </source>
</evidence>
<dbReference type="InterPro" id="IPR016195">
    <property type="entry name" value="Pol/histidinol_Pase-like"/>
</dbReference>
<dbReference type="Gene3D" id="1.10.150.870">
    <property type="match status" value="1"/>
</dbReference>
<dbReference type="EMBL" id="AE017308">
    <property type="protein sequence ID" value="AAT27973.1"/>
    <property type="molecule type" value="Genomic_DNA"/>
</dbReference>
<dbReference type="NCBIfam" id="NF005516">
    <property type="entry name" value="PRK07135.1"/>
    <property type="match status" value="1"/>
</dbReference>
<dbReference type="PANTHER" id="PTHR32294:SF0">
    <property type="entry name" value="DNA POLYMERASE III SUBUNIT ALPHA"/>
    <property type="match status" value="1"/>
</dbReference>
<feature type="domain" description="Polymerase/histidinol phosphatase N-terminal" evidence="7">
    <location>
        <begin position="5"/>
        <end position="72"/>
    </location>
</feature>
<dbReference type="Pfam" id="PF14579">
    <property type="entry name" value="HHH_6"/>
    <property type="match status" value="1"/>
</dbReference>
<evidence type="ECO:0000256" key="2">
    <source>
        <dbReference type="ARBA" id="ARBA00022679"/>
    </source>
</evidence>
<dbReference type="eggNOG" id="COG0587">
    <property type="taxonomic scope" value="Bacteria"/>
</dbReference>
<dbReference type="Pfam" id="PF17657">
    <property type="entry name" value="DNA_pol3_finger"/>
    <property type="match status" value="1"/>
</dbReference>
<comment type="catalytic activity">
    <reaction evidence="6">
        <text>DNA(n) + a 2'-deoxyribonucleoside 5'-triphosphate = DNA(n+1) + diphosphate</text>
        <dbReference type="Rhea" id="RHEA:22508"/>
        <dbReference type="Rhea" id="RHEA-COMP:17339"/>
        <dbReference type="Rhea" id="RHEA-COMP:17340"/>
        <dbReference type="ChEBI" id="CHEBI:33019"/>
        <dbReference type="ChEBI" id="CHEBI:61560"/>
        <dbReference type="ChEBI" id="CHEBI:173112"/>
        <dbReference type="EC" id="2.7.7.7"/>
    </reaction>
</comment>
<dbReference type="GO" id="GO:0003887">
    <property type="term" value="F:DNA-directed DNA polymerase activity"/>
    <property type="evidence" value="ECO:0007669"/>
    <property type="project" value="UniProtKB-KW"/>
</dbReference>
<dbReference type="InterPro" id="IPR011708">
    <property type="entry name" value="DNA_pol3_alpha_NTPase_dom"/>
</dbReference>
<dbReference type="InterPro" id="IPR041931">
    <property type="entry name" value="DNA_pol3_alpha_thumb_dom"/>
</dbReference>
<keyword evidence="3 8" id="KW-0548">Nucleotidyltransferase</keyword>
<proteinExistence type="predicted"/>
<reference evidence="8 9" key="1">
    <citation type="journal article" date="2004" name="Genome Res.">
        <title>The complete genome and proteome of Mycoplasma mobile.</title>
        <authorList>
            <person name="Jaffe J.D."/>
            <person name="Stange-Thomann N."/>
            <person name="Smith C."/>
            <person name="DeCaprio D."/>
            <person name="Fisher S."/>
            <person name="Butler J."/>
            <person name="Calvo S."/>
            <person name="Elkins T."/>
            <person name="FitzGerald M.G."/>
            <person name="Hafez N."/>
            <person name="Kodira C.D."/>
            <person name="Major J."/>
            <person name="Wang S."/>
            <person name="Wilkinson J."/>
            <person name="Nicol R."/>
            <person name="Nusbaum C."/>
            <person name="Birren B."/>
            <person name="Berg H.C."/>
            <person name="Church G.M."/>
        </authorList>
    </citation>
    <scope>NUCLEOTIDE SEQUENCE [LARGE SCALE GENOMIC DNA]</scope>
    <source>
        <strain evidence="9">ATCC 43663 / 163K / NCTC 11711</strain>
    </source>
</reference>
<dbReference type="SUPFAM" id="SSF89550">
    <property type="entry name" value="PHP domain-like"/>
    <property type="match status" value="1"/>
</dbReference>
<dbReference type="Proteomes" id="UP000009072">
    <property type="component" value="Chromosome"/>
</dbReference>
<dbReference type="EC" id="2.7.7.7" evidence="1"/>
<dbReference type="InterPro" id="IPR003141">
    <property type="entry name" value="Pol/His_phosphatase_N"/>
</dbReference>
<evidence type="ECO:0000256" key="1">
    <source>
        <dbReference type="ARBA" id="ARBA00012417"/>
    </source>
</evidence>
<dbReference type="Gene3D" id="1.10.10.1600">
    <property type="entry name" value="Bacterial DNA polymerase III alpha subunit, thumb domain"/>
    <property type="match status" value="1"/>
</dbReference>
<keyword evidence="5" id="KW-0239">DNA-directed DNA polymerase</keyword>
<sequence>MEKLINLHTNSEYSILESAISLEHLISYAKHNQLKYLSLTDHNTMFGVPEFYELCKKNSIKPIIGLDLDVENYRLVLIAKNYQGYLELIKLSSKKMLNENVELNHIDSTNLFIIDHPTKGSFSKFGQSIEIKNYYINSLDPKHKNAIFTKEIRILEKEDNEILKTFNQIANNEEEEFTLPEYEINEKLPQNVLNNIFYIIENSNVEFPKEYQNYLPQYDLKIDSSIVLKEIVYKNFLEKIKKFEKYQNVKERINYELNVINSLKFADYFLIIYDIVKFAKENKISVGPGRGSAAGSIVSYLLNITSINPLKYDLLFERFLNPERITMPDIDIDFQDDRRDEIVEYVTKKYGHQKVALITTFQRFGAKMALRDVGRNLNFTQVDMNNISKLVKLNQNLDEAYRTTKFKAQMLASPKHELLYKNARKIENFPRQVGTHAAGIIISNKNLIEIIPIMQSSVSNIQTQYSMNYLENFSLLKIDLLGLKALSTIKLIEQKIREAYKIKYNFSNEDEYTEQLKKDLDPKKAFQLLSDGNTAGVFQLESPGMIQTIKKVKISKFSDIVDVISLYRPGPMQYIQEYIDNKNDASKIKHVEKLYDEIVSKTHGIIIYQEQILEIVQKYAGLSYAKADILRRAISKKNSEEIEKFKDLFISSSIQHGQSEKVANEIFSKIENFAQYGFNKSHAVSYATTTFYFAQLKANFPLEFYTVLISSSDSLETINKYVIEAKNNLYTVESPDINVSDFKAFSDFEKIFLPLIMIKGLGKVAIQKILDERNQNGKYSSFFTLVARLNFVGITKGILEKLILSNALRNFGSMQTLLANLTQAYAYAETVLFKDENGIEKINFGLSKEHTIVEDKRDLSFEAKNESEYLGMVFNAFPTLKYETKNTLNNLILNIEYNVAIIVDKIFISRTKSKNKEYIKLIFSDRTKVVETAIFNDIEKYRELKDGDILIANIIMKKYDGLISYSLRPNWRIINNSKKGEQ</sequence>